<dbReference type="Pfam" id="PF00155">
    <property type="entry name" value="Aminotran_1_2"/>
    <property type="match status" value="1"/>
</dbReference>
<dbReference type="GO" id="GO:0003700">
    <property type="term" value="F:DNA-binding transcription factor activity"/>
    <property type="evidence" value="ECO:0007669"/>
    <property type="project" value="InterPro"/>
</dbReference>
<reference evidence="9 10" key="1">
    <citation type="submission" date="2019-05" db="EMBL/GenBank/DDBJ databases">
        <authorList>
            <person name="Narsing Rao M.P."/>
            <person name="Li W.J."/>
        </authorList>
    </citation>
    <scope>NUCLEOTIDE SEQUENCE [LARGE SCALE GENOMIC DNA]</scope>
    <source>
        <strain evidence="9 10">SYSU_K30003</strain>
    </source>
</reference>
<dbReference type="OrthoDB" id="9808770at2"/>
<dbReference type="InterPro" id="IPR015421">
    <property type="entry name" value="PyrdxlP-dep_Trfase_major"/>
</dbReference>
<evidence type="ECO:0000256" key="6">
    <source>
        <dbReference type="ARBA" id="ARBA00023125"/>
    </source>
</evidence>
<comment type="similarity">
    <text evidence="2">In the C-terminal section; belongs to the class-I pyridoxal-phosphate-dependent aminotransferase family.</text>
</comment>
<evidence type="ECO:0000259" key="8">
    <source>
        <dbReference type="PROSITE" id="PS50949"/>
    </source>
</evidence>
<dbReference type="Gene3D" id="3.40.640.10">
    <property type="entry name" value="Type I PLP-dependent aspartate aminotransferase-like (Major domain)"/>
    <property type="match status" value="1"/>
</dbReference>
<evidence type="ECO:0000256" key="7">
    <source>
        <dbReference type="ARBA" id="ARBA00023163"/>
    </source>
</evidence>
<keyword evidence="10" id="KW-1185">Reference proteome</keyword>
<dbReference type="CDD" id="cd07377">
    <property type="entry name" value="WHTH_GntR"/>
    <property type="match status" value="1"/>
</dbReference>
<accession>A0A5R9GBW4</accession>
<evidence type="ECO:0000256" key="1">
    <source>
        <dbReference type="ARBA" id="ARBA00001933"/>
    </source>
</evidence>
<dbReference type="PANTHER" id="PTHR46577:SF1">
    <property type="entry name" value="HTH-TYPE TRANSCRIPTIONAL REGULATORY PROTEIN GABR"/>
    <property type="match status" value="1"/>
</dbReference>
<keyword evidence="3 9" id="KW-0032">Aminotransferase</keyword>
<evidence type="ECO:0000256" key="4">
    <source>
        <dbReference type="ARBA" id="ARBA00022898"/>
    </source>
</evidence>
<evidence type="ECO:0000256" key="2">
    <source>
        <dbReference type="ARBA" id="ARBA00005384"/>
    </source>
</evidence>
<dbReference type="InterPro" id="IPR051446">
    <property type="entry name" value="HTH_trans_reg/aminotransferase"/>
</dbReference>
<dbReference type="SMART" id="SM00345">
    <property type="entry name" value="HTH_GNTR"/>
    <property type="match status" value="1"/>
</dbReference>
<proteinExistence type="inferred from homology"/>
<evidence type="ECO:0000313" key="9">
    <source>
        <dbReference type="EMBL" id="TLS53957.1"/>
    </source>
</evidence>
<dbReference type="InterPro" id="IPR036390">
    <property type="entry name" value="WH_DNA-bd_sf"/>
</dbReference>
<name>A0A5R9GBW4_9BACL</name>
<dbReference type="InterPro" id="IPR036388">
    <property type="entry name" value="WH-like_DNA-bd_sf"/>
</dbReference>
<dbReference type="GO" id="GO:0030170">
    <property type="term" value="F:pyridoxal phosphate binding"/>
    <property type="evidence" value="ECO:0007669"/>
    <property type="project" value="InterPro"/>
</dbReference>
<keyword evidence="5" id="KW-0805">Transcription regulation</keyword>
<dbReference type="EMBL" id="VCIW01000001">
    <property type="protein sequence ID" value="TLS53957.1"/>
    <property type="molecule type" value="Genomic_DNA"/>
</dbReference>
<dbReference type="AlphaFoldDB" id="A0A5R9GBW4"/>
<dbReference type="PROSITE" id="PS50949">
    <property type="entry name" value="HTH_GNTR"/>
    <property type="match status" value="1"/>
</dbReference>
<gene>
    <name evidence="9" type="ORF">FE782_00995</name>
</gene>
<dbReference type="PANTHER" id="PTHR46577">
    <property type="entry name" value="HTH-TYPE TRANSCRIPTIONAL REGULATORY PROTEIN GABR"/>
    <property type="match status" value="1"/>
</dbReference>
<dbReference type="InterPro" id="IPR000524">
    <property type="entry name" value="Tscrpt_reg_HTH_GntR"/>
</dbReference>
<dbReference type="SUPFAM" id="SSF53383">
    <property type="entry name" value="PLP-dependent transferases"/>
    <property type="match status" value="1"/>
</dbReference>
<dbReference type="SUPFAM" id="SSF46785">
    <property type="entry name" value="Winged helix' DNA-binding domain"/>
    <property type="match status" value="1"/>
</dbReference>
<evidence type="ECO:0000313" key="10">
    <source>
        <dbReference type="Proteomes" id="UP000309676"/>
    </source>
</evidence>
<dbReference type="InterPro" id="IPR004839">
    <property type="entry name" value="Aminotransferase_I/II_large"/>
</dbReference>
<keyword evidence="7" id="KW-0804">Transcription</keyword>
<dbReference type="InterPro" id="IPR015424">
    <property type="entry name" value="PyrdxlP-dep_Trfase"/>
</dbReference>
<feature type="domain" description="HTH gntR-type" evidence="8">
    <location>
        <begin position="11"/>
        <end position="79"/>
    </location>
</feature>
<organism evidence="9 10">
    <name type="scientific">Paenibacillus antri</name>
    <dbReference type="NCBI Taxonomy" id="2582848"/>
    <lineage>
        <taxon>Bacteria</taxon>
        <taxon>Bacillati</taxon>
        <taxon>Bacillota</taxon>
        <taxon>Bacilli</taxon>
        <taxon>Bacillales</taxon>
        <taxon>Paenibacillaceae</taxon>
        <taxon>Paenibacillus</taxon>
    </lineage>
</organism>
<dbReference type="RefSeq" id="WP_138191592.1">
    <property type="nucleotide sequence ID" value="NZ_VCIW01000001.1"/>
</dbReference>
<evidence type="ECO:0000256" key="3">
    <source>
        <dbReference type="ARBA" id="ARBA00022576"/>
    </source>
</evidence>
<comment type="cofactor">
    <cofactor evidence="1">
        <name>pyridoxal 5'-phosphate</name>
        <dbReference type="ChEBI" id="CHEBI:597326"/>
    </cofactor>
</comment>
<dbReference type="Proteomes" id="UP000309676">
    <property type="component" value="Unassembled WGS sequence"/>
</dbReference>
<dbReference type="GO" id="GO:0008483">
    <property type="term" value="F:transaminase activity"/>
    <property type="evidence" value="ECO:0007669"/>
    <property type="project" value="UniProtKB-KW"/>
</dbReference>
<comment type="caution">
    <text evidence="9">The sequence shown here is derived from an EMBL/GenBank/DDBJ whole genome shotgun (WGS) entry which is preliminary data.</text>
</comment>
<dbReference type="GO" id="GO:0003677">
    <property type="term" value="F:DNA binding"/>
    <property type="evidence" value="ECO:0007669"/>
    <property type="project" value="UniProtKB-KW"/>
</dbReference>
<evidence type="ECO:0000256" key="5">
    <source>
        <dbReference type="ARBA" id="ARBA00023015"/>
    </source>
</evidence>
<dbReference type="CDD" id="cd00609">
    <property type="entry name" value="AAT_like"/>
    <property type="match status" value="1"/>
</dbReference>
<keyword evidence="9" id="KW-0808">Transferase</keyword>
<dbReference type="Pfam" id="PF00392">
    <property type="entry name" value="GntR"/>
    <property type="match status" value="1"/>
</dbReference>
<keyword evidence="4" id="KW-0663">Pyridoxal phosphate</keyword>
<dbReference type="Gene3D" id="1.10.10.10">
    <property type="entry name" value="Winged helix-like DNA-binding domain superfamily/Winged helix DNA-binding domain"/>
    <property type="match status" value="1"/>
</dbReference>
<keyword evidence="6" id="KW-0238">DNA-binding</keyword>
<protein>
    <submittedName>
        <fullName evidence="9">PLP-dependent aminotransferase family protein</fullName>
    </submittedName>
</protein>
<sequence length="482" mass="53964">MAFKLPDLRREPQYIAIYESMKEDIVRGRAAERERLPSIRKLAASLSVSVTPVETAYAQLVAEGFVENRPRQGYYVLPLPETYGRLRLETTEPAADGPGPIQAAPSSLGAEPSFAFDFHLSKNDFASFPYDAWKKLYNRVLREEGRELLFYGDPQGEYGLRREIARYLASFRGVVCGPERIVVGAEQFVLMSLLAMMLRERVTALATEEPGYRLVPATFASFGVRIAPIELDEHGLDVTRLYESGAQAVCVSPSHQFPLGIVMPVARRLQLLEWARETGGYIVEDDYGGEFRYAGQPIPALQGLVPNDRVIYLGGFSQAFAPDVCLHYMVLPSELVDRFRALRRHLLFEPSASRIQQRVMERFIRNGSFEKHIRKMRTVYRRKNEALVAALRSRFRGAATVIGFQAGLHVILKLRAVASEDELLQAAAAAGVLVASAAFYWEPRETSDERAFIIGFGAVPLEKIDAGVARLREAWTPYLGGL</sequence>